<protein>
    <recommendedName>
        <fullName evidence="2">Glyoxalase/fosfomycin resistance/dioxygenase domain-containing protein</fullName>
    </recommendedName>
</protein>
<organism evidence="3 4">
    <name type="scientific">Segnochrobactrum spirostomi</name>
    <dbReference type="NCBI Taxonomy" id="2608987"/>
    <lineage>
        <taxon>Bacteria</taxon>
        <taxon>Pseudomonadati</taxon>
        <taxon>Pseudomonadota</taxon>
        <taxon>Alphaproteobacteria</taxon>
        <taxon>Hyphomicrobiales</taxon>
        <taxon>Segnochrobactraceae</taxon>
        <taxon>Segnochrobactrum</taxon>
    </lineage>
</organism>
<feature type="compositionally biased region" description="Low complexity" evidence="1">
    <location>
        <begin position="74"/>
        <end position="86"/>
    </location>
</feature>
<reference evidence="3 4" key="1">
    <citation type="submission" date="2019-09" db="EMBL/GenBank/DDBJ databases">
        <title>Segnochrobactrum spirostomi gen. nov., sp. nov., isolated from the ciliate Spirostomum cf. yagiui and description of a novel family, Segnochrobactraceae fam. nov. within the order Rhizobiales of the class Alphaproteobacteria.</title>
        <authorList>
            <person name="Akter S."/>
            <person name="Shazib S.U.A."/>
            <person name="Shin M.K."/>
        </authorList>
    </citation>
    <scope>NUCLEOTIDE SEQUENCE [LARGE SCALE GENOMIC DNA]</scope>
    <source>
        <strain evidence="3 4">Sp-1</strain>
    </source>
</reference>
<sequence>MSERRTPDLRRPRPTVALWLEIPRADLEQAIDTYETVFGVTVRRDVSGGLQLAIYPTETSEPGPVAGDADTRRAAAQPAAATGGTDNPLAAALSRFARIGETSPTPAAERGRAVALVRDSAGNRIGLGPAR</sequence>
<dbReference type="Pfam" id="PF00903">
    <property type="entry name" value="Glyoxalase"/>
    <property type="match status" value="1"/>
</dbReference>
<dbReference type="RefSeq" id="WP_153480733.1">
    <property type="nucleotide sequence ID" value="NZ_VWNA01000001.1"/>
</dbReference>
<accession>A0A6A7Y1X7</accession>
<evidence type="ECO:0000313" key="4">
    <source>
        <dbReference type="Proteomes" id="UP000332515"/>
    </source>
</evidence>
<evidence type="ECO:0000313" key="3">
    <source>
        <dbReference type="EMBL" id="MQT13034.1"/>
    </source>
</evidence>
<proteinExistence type="predicted"/>
<dbReference type="Gene3D" id="3.10.180.10">
    <property type="entry name" value="2,3-Dihydroxybiphenyl 1,2-Dioxygenase, domain 1"/>
    <property type="match status" value="1"/>
</dbReference>
<dbReference type="Proteomes" id="UP000332515">
    <property type="component" value="Unassembled WGS sequence"/>
</dbReference>
<dbReference type="SUPFAM" id="SSF54593">
    <property type="entry name" value="Glyoxalase/Bleomycin resistance protein/Dihydroxybiphenyl dioxygenase"/>
    <property type="match status" value="1"/>
</dbReference>
<dbReference type="EMBL" id="VWNA01000001">
    <property type="protein sequence ID" value="MQT13034.1"/>
    <property type="molecule type" value="Genomic_DNA"/>
</dbReference>
<dbReference type="InterPro" id="IPR029068">
    <property type="entry name" value="Glyas_Bleomycin-R_OHBP_Dase"/>
</dbReference>
<evidence type="ECO:0000259" key="2">
    <source>
        <dbReference type="Pfam" id="PF00903"/>
    </source>
</evidence>
<gene>
    <name evidence="3" type="ORF">F0357_10315</name>
</gene>
<comment type="caution">
    <text evidence="3">The sequence shown here is derived from an EMBL/GenBank/DDBJ whole genome shotgun (WGS) entry which is preliminary data.</text>
</comment>
<keyword evidence="4" id="KW-1185">Reference proteome</keyword>
<dbReference type="AlphaFoldDB" id="A0A6A7Y1X7"/>
<dbReference type="InterPro" id="IPR004360">
    <property type="entry name" value="Glyas_Fos-R_dOase_dom"/>
</dbReference>
<feature type="domain" description="Glyoxalase/fosfomycin resistance/dioxygenase" evidence="2">
    <location>
        <begin position="19"/>
        <end position="125"/>
    </location>
</feature>
<evidence type="ECO:0000256" key="1">
    <source>
        <dbReference type="SAM" id="MobiDB-lite"/>
    </source>
</evidence>
<feature type="region of interest" description="Disordered" evidence="1">
    <location>
        <begin position="57"/>
        <end position="87"/>
    </location>
</feature>
<name>A0A6A7Y1X7_9HYPH</name>